<dbReference type="EMBL" id="JACOOQ010000004">
    <property type="protein sequence ID" value="MBC5639612.1"/>
    <property type="molecule type" value="Genomic_DNA"/>
</dbReference>
<keyword evidence="2" id="KW-1185">Reference proteome</keyword>
<proteinExistence type="predicted"/>
<evidence type="ECO:0000313" key="1">
    <source>
        <dbReference type="EMBL" id="MBC5639612.1"/>
    </source>
</evidence>
<dbReference type="AlphaFoldDB" id="A0A8I0DNM6"/>
<protein>
    <submittedName>
        <fullName evidence="1">DUF523 domain-containing protein</fullName>
    </submittedName>
</protein>
<accession>A0A8I0DNM6</accession>
<dbReference type="Proteomes" id="UP000662088">
    <property type="component" value="Unassembled WGS sequence"/>
</dbReference>
<dbReference type="InterPro" id="IPR007553">
    <property type="entry name" value="2-thiour_desulf"/>
</dbReference>
<evidence type="ECO:0000313" key="2">
    <source>
        <dbReference type="Proteomes" id="UP000662088"/>
    </source>
</evidence>
<gene>
    <name evidence="1" type="ORF">H8R92_04035</name>
</gene>
<dbReference type="PANTHER" id="PTHR30087">
    <property type="entry name" value="INNER MEMBRANE PROTEIN"/>
    <property type="match status" value="1"/>
</dbReference>
<dbReference type="PANTHER" id="PTHR30087:SF1">
    <property type="entry name" value="HYPOTHETICAL CYTOSOLIC PROTEIN"/>
    <property type="match status" value="1"/>
</dbReference>
<sequence length="153" mass="16491">MYLISACLCGVNCKYDGANNYNEKCNELFISGKAILICPEQLGGLTTPRVPSELQAKAKDILEGNGKIVTKEGMDVTKQFIKGAKEVVEIAKKLSISTAILKERSPSCGVNFVYDGSFNGNKVKGKGITAEMLNEIGIKTLSEKDLEVQGLNV</sequence>
<dbReference type="Pfam" id="PF04463">
    <property type="entry name" value="2-thiour_desulf"/>
    <property type="match status" value="1"/>
</dbReference>
<name>A0A8I0DNM6_9CLOT</name>
<organism evidence="1 2">
    <name type="scientific">Clostridium lentum</name>
    <dbReference type="NCBI Taxonomy" id="2763037"/>
    <lineage>
        <taxon>Bacteria</taxon>
        <taxon>Bacillati</taxon>
        <taxon>Bacillota</taxon>
        <taxon>Clostridia</taxon>
        <taxon>Eubacteriales</taxon>
        <taxon>Clostridiaceae</taxon>
        <taxon>Clostridium</taxon>
    </lineage>
</organism>
<comment type="caution">
    <text evidence="1">The sequence shown here is derived from an EMBL/GenBank/DDBJ whole genome shotgun (WGS) entry which is preliminary data.</text>
</comment>
<reference evidence="1" key="1">
    <citation type="submission" date="2020-08" db="EMBL/GenBank/DDBJ databases">
        <title>Genome public.</title>
        <authorList>
            <person name="Liu C."/>
            <person name="Sun Q."/>
        </authorList>
    </citation>
    <scope>NUCLEOTIDE SEQUENCE</scope>
    <source>
        <strain evidence="1">NSJ-42</strain>
    </source>
</reference>